<keyword evidence="2" id="KW-1185">Reference proteome</keyword>
<name>A0A7R8CE86_LEPSM</name>
<dbReference type="Proteomes" id="UP000675881">
    <property type="component" value="Chromosome 10"/>
</dbReference>
<reference evidence="1" key="1">
    <citation type="submission" date="2021-02" db="EMBL/GenBank/DDBJ databases">
        <authorList>
            <person name="Bekaert M."/>
        </authorList>
    </citation>
    <scope>NUCLEOTIDE SEQUENCE</scope>
    <source>
        <strain evidence="1">IoA-00</strain>
    </source>
</reference>
<evidence type="ECO:0000313" key="2">
    <source>
        <dbReference type="Proteomes" id="UP000675881"/>
    </source>
</evidence>
<organism evidence="1 2">
    <name type="scientific">Lepeophtheirus salmonis</name>
    <name type="common">Salmon louse</name>
    <name type="synonym">Caligus salmonis</name>
    <dbReference type="NCBI Taxonomy" id="72036"/>
    <lineage>
        <taxon>Eukaryota</taxon>
        <taxon>Metazoa</taxon>
        <taxon>Ecdysozoa</taxon>
        <taxon>Arthropoda</taxon>
        <taxon>Crustacea</taxon>
        <taxon>Multicrustacea</taxon>
        <taxon>Hexanauplia</taxon>
        <taxon>Copepoda</taxon>
        <taxon>Siphonostomatoida</taxon>
        <taxon>Caligidae</taxon>
        <taxon>Lepeophtheirus</taxon>
    </lineage>
</organism>
<dbReference type="AlphaFoldDB" id="A0A7R8CE86"/>
<evidence type="ECO:0000313" key="1">
    <source>
        <dbReference type="EMBL" id="CAF2793513.1"/>
    </source>
</evidence>
<proteinExistence type="predicted"/>
<protein>
    <submittedName>
        <fullName evidence="1">(salmon louse) hypothetical protein</fullName>
    </submittedName>
</protein>
<accession>A0A7R8CE86</accession>
<gene>
    <name evidence="1" type="ORF">LSAA_2508</name>
</gene>
<sequence>MSVPIVKQEIYDDKKSEYKRLLQPISLDVILKNLPEPNVGKDKFGYTGRMEDTFETGSVENVCSYSEARIYDDKKSEYKRLLQPISLDVILKNLPEPNVGKDKFGYTGVDIRDLDPEMIKNI</sequence>
<dbReference type="EMBL" id="HG994589">
    <property type="protein sequence ID" value="CAF2793513.1"/>
    <property type="molecule type" value="Genomic_DNA"/>
</dbReference>